<reference evidence="7" key="1">
    <citation type="submission" date="2019-08" db="EMBL/GenBank/DDBJ databases">
        <authorList>
            <person name="Kucharzyk K."/>
            <person name="Murdoch R.W."/>
            <person name="Higgins S."/>
            <person name="Loffler F."/>
        </authorList>
    </citation>
    <scope>NUCLEOTIDE SEQUENCE</scope>
</reference>
<keyword evidence="2" id="KW-1003">Cell membrane</keyword>
<evidence type="ECO:0000313" key="7">
    <source>
        <dbReference type="EMBL" id="MPN03342.1"/>
    </source>
</evidence>
<gene>
    <name evidence="7" type="ORF">SDC9_150569</name>
</gene>
<evidence type="ECO:0000256" key="5">
    <source>
        <dbReference type="ARBA" id="ARBA00023136"/>
    </source>
</evidence>
<dbReference type="Pfam" id="PF03899">
    <property type="entry name" value="ATP-synt_I"/>
    <property type="match status" value="1"/>
</dbReference>
<name>A0A645EPZ6_9ZZZZ</name>
<feature type="transmembrane region" description="Helical" evidence="6">
    <location>
        <begin position="100"/>
        <end position="123"/>
    </location>
</feature>
<protein>
    <recommendedName>
        <fullName evidence="8">ATP synthase I chain</fullName>
    </recommendedName>
</protein>
<evidence type="ECO:0000256" key="1">
    <source>
        <dbReference type="ARBA" id="ARBA00004651"/>
    </source>
</evidence>
<keyword evidence="3 6" id="KW-0812">Transmembrane</keyword>
<evidence type="ECO:0008006" key="8">
    <source>
        <dbReference type="Google" id="ProtNLM"/>
    </source>
</evidence>
<dbReference type="AlphaFoldDB" id="A0A645EPZ6"/>
<feature type="transmembrane region" description="Helical" evidence="6">
    <location>
        <begin position="32"/>
        <end position="57"/>
    </location>
</feature>
<keyword evidence="4 6" id="KW-1133">Transmembrane helix</keyword>
<comment type="caution">
    <text evidence="7">The sequence shown here is derived from an EMBL/GenBank/DDBJ whole genome shotgun (WGS) entry which is preliminary data.</text>
</comment>
<accession>A0A645EPZ6</accession>
<evidence type="ECO:0000256" key="4">
    <source>
        <dbReference type="ARBA" id="ARBA00022989"/>
    </source>
</evidence>
<dbReference type="EMBL" id="VSSQ01049265">
    <property type="protein sequence ID" value="MPN03342.1"/>
    <property type="molecule type" value="Genomic_DNA"/>
</dbReference>
<comment type="subcellular location">
    <subcellularLocation>
        <location evidence="1">Cell membrane</location>
        <topology evidence="1">Multi-pass membrane protein</topology>
    </subcellularLocation>
</comment>
<keyword evidence="5 6" id="KW-0472">Membrane</keyword>
<evidence type="ECO:0000256" key="2">
    <source>
        <dbReference type="ARBA" id="ARBA00022475"/>
    </source>
</evidence>
<proteinExistence type="predicted"/>
<sequence length="135" mass="15547">MNHELEAYWKLWWEHSKVIIYSVLLTAVPSMFFNHAVVIGSVAGGIVAFLNFRLIALQVQQVVDMAPEQARIYAFTRYLVRFVLVFLLFAILLLRKDLGVSALVGAIPPFFAIKLWLFLKTFIGHLMSYTKKKKE</sequence>
<evidence type="ECO:0000256" key="3">
    <source>
        <dbReference type="ARBA" id="ARBA00022692"/>
    </source>
</evidence>
<organism evidence="7">
    <name type="scientific">bioreactor metagenome</name>
    <dbReference type="NCBI Taxonomy" id="1076179"/>
    <lineage>
        <taxon>unclassified sequences</taxon>
        <taxon>metagenomes</taxon>
        <taxon>ecological metagenomes</taxon>
    </lineage>
</organism>
<dbReference type="InterPro" id="IPR005598">
    <property type="entry name" value="ATP_synth_I"/>
</dbReference>
<feature type="transmembrane region" description="Helical" evidence="6">
    <location>
        <begin position="78"/>
        <end position="94"/>
    </location>
</feature>
<evidence type="ECO:0000256" key="6">
    <source>
        <dbReference type="SAM" id="Phobius"/>
    </source>
</evidence>
<dbReference type="GO" id="GO:0005886">
    <property type="term" value="C:plasma membrane"/>
    <property type="evidence" value="ECO:0007669"/>
    <property type="project" value="UniProtKB-SubCell"/>
</dbReference>